<dbReference type="VEuPathDB" id="MicrosporidiaDB:NEQG_00506"/>
<dbReference type="Gene3D" id="3.90.1640.10">
    <property type="entry name" value="inorganic pyrophosphatase (n-terminal core)"/>
    <property type="match status" value="1"/>
</dbReference>
<dbReference type="Pfam" id="PF02833">
    <property type="entry name" value="DHHA2"/>
    <property type="match status" value="1"/>
</dbReference>
<protein>
    <recommendedName>
        <fullName evidence="2">inorganic diphosphatase</fullName>
        <ecNumber evidence="2">3.6.1.1</ecNumber>
    </recommendedName>
    <alternativeName>
        <fullName evidence="6">Pyrophosphate phospho-hydrolase</fullName>
    </alternativeName>
</protein>
<keyword evidence="4" id="KW-0378">Hydrolase</keyword>
<dbReference type="Gene3D" id="3.10.310.20">
    <property type="entry name" value="DHHA2 domain"/>
    <property type="match status" value="1"/>
</dbReference>
<evidence type="ECO:0000256" key="6">
    <source>
        <dbReference type="ARBA" id="ARBA00032535"/>
    </source>
</evidence>
<dbReference type="EMBL" id="GL870876">
    <property type="protein sequence ID" value="EIJ89736.1"/>
    <property type="molecule type" value="Genomic_DNA"/>
</dbReference>
<dbReference type="HOGENOM" id="CLU_059048_0_0_1"/>
<dbReference type="InterPro" id="IPR004097">
    <property type="entry name" value="DHHA2"/>
</dbReference>
<keyword evidence="3" id="KW-0479">Metal-binding</keyword>
<comment type="cofactor">
    <cofactor evidence="1">
        <name>Mn(2+)</name>
        <dbReference type="ChEBI" id="CHEBI:29035"/>
    </cofactor>
</comment>
<dbReference type="OMA" id="EDWIDRE"/>
<reference evidence="9" key="1">
    <citation type="submission" date="2011-01" db="EMBL/GenBank/DDBJ databases">
        <title>The Genome Sequence of Nematocida parisii strain ERTm3.</title>
        <authorList>
            <consortium name="The Broad Institute Genome Sequencing Platform"/>
            <consortium name="The Broad Institute Genome Sequencing Center for Infectious Disease"/>
            <person name="Cuomo C."/>
            <person name="Troemel E."/>
            <person name="Young S.K."/>
            <person name="Zeng Q."/>
            <person name="Gargeya S."/>
            <person name="Fitzgerald M."/>
            <person name="Haas B."/>
            <person name="Abouelleil A."/>
            <person name="Alvarado L."/>
            <person name="Arachchi H.M."/>
            <person name="Berlin A."/>
            <person name="Chapman S.B."/>
            <person name="Gearin G."/>
            <person name="Goldberg J."/>
            <person name="Griggs A."/>
            <person name="Gujja S."/>
            <person name="Hansen M."/>
            <person name="Heiman D."/>
            <person name="Howarth C."/>
            <person name="Larimer J."/>
            <person name="Lui A."/>
            <person name="MacDonald P.J.P."/>
            <person name="McCowen C."/>
            <person name="Montmayeur A."/>
            <person name="Murphy C."/>
            <person name="Neiman D."/>
            <person name="Pearson M."/>
            <person name="Priest M."/>
            <person name="Roberts A."/>
            <person name="Saif S."/>
            <person name="Shea T."/>
            <person name="Sisk P."/>
            <person name="Stolte C."/>
            <person name="Sykes S."/>
            <person name="Wortman J."/>
            <person name="Nusbaum C."/>
            <person name="Birren B."/>
        </authorList>
    </citation>
    <scope>NUCLEOTIDE SEQUENCE</scope>
    <source>
        <strain evidence="9">ERTm3</strain>
    </source>
</reference>
<evidence type="ECO:0000256" key="3">
    <source>
        <dbReference type="ARBA" id="ARBA00022723"/>
    </source>
</evidence>
<evidence type="ECO:0000313" key="9">
    <source>
        <dbReference type="EMBL" id="EIJ89736.1"/>
    </source>
</evidence>
<dbReference type="AlphaFoldDB" id="I3EKI9"/>
<dbReference type="OrthoDB" id="374045at2759"/>
<dbReference type="PANTHER" id="PTHR12112">
    <property type="entry name" value="BNIP - RELATED"/>
    <property type="match status" value="1"/>
</dbReference>
<evidence type="ECO:0000256" key="4">
    <source>
        <dbReference type="ARBA" id="ARBA00022801"/>
    </source>
</evidence>
<dbReference type="GO" id="GO:0004427">
    <property type="term" value="F:inorganic diphosphate phosphatase activity"/>
    <property type="evidence" value="ECO:0007669"/>
    <property type="project" value="UniProtKB-EC"/>
</dbReference>
<evidence type="ECO:0000256" key="1">
    <source>
        <dbReference type="ARBA" id="ARBA00001936"/>
    </source>
</evidence>
<dbReference type="GO" id="GO:0005737">
    <property type="term" value="C:cytoplasm"/>
    <property type="evidence" value="ECO:0007669"/>
    <property type="project" value="InterPro"/>
</dbReference>
<dbReference type="FunCoup" id="I3EKI9">
    <property type="interactions" value="45"/>
</dbReference>
<dbReference type="InterPro" id="IPR038763">
    <property type="entry name" value="DHH_sf"/>
</dbReference>
<dbReference type="InParanoid" id="I3EKI9"/>
<organism evidence="9 10">
    <name type="scientific">Nematocida parisii (strain ERTm3)</name>
    <name type="common">Nematode killer fungus</name>
    <dbReference type="NCBI Taxonomy" id="935791"/>
    <lineage>
        <taxon>Eukaryota</taxon>
        <taxon>Fungi</taxon>
        <taxon>Fungi incertae sedis</taxon>
        <taxon>Microsporidia</taxon>
        <taxon>Nematocida</taxon>
    </lineage>
</organism>
<evidence type="ECO:0000259" key="8">
    <source>
        <dbReference type="Pfam" id="PF02833"/>
    </source>
</evidence>
<name>I3EKI9_NEMP3</name>
<keyword evidence="10" id="KW-1185">Reference proteome</keyword>
<evidence type="ECO:0000256" key="7">
    <source>
        <dbReference type="ARBA" id="ARBA00047820"/>
    </source>
</evidence>
<evidence type="ECO:0000313" key="10">
    <source>
        <dbReference type="Proteomes" id="UP000002872"/>
    </source>
</evidence>
<dbReference type="SUPFAM" id="SSF64182">
    <property type="entry name" value="DHH phosphoesterases"/>
    <property type="match status" value="1"/>
</dbReference>
<evidence type="ECO:0000256" key="2">
    <source>
        <dbReference type="ARBA" id="ARBA00012146"/>
    </source>
</evidence>
<sequence length="385" mass="44674">MDSYKTIVANSKFSEMITTAYSNLENQSIDIVLGNPSCDQDSFLGSHILAVMLGRIPVVNMQREIFECKHDLMKLCDILGIEIQNLVFLVYEENQWFLKRGDVRYRLSEKNVKAHLVDFNLPETSLIECKTFRVDRIIDHHQLIKYNKHVHSQTDGMEIELKAGSCCSLILRRINHLFADVLKEKKDTHDYDFLLLLSVPILTDTACLVRKQHDVDINGVNSALSIANVEFKTAESVMSDLKHLKHCEDKIPTKMILRMDYKSFDYPEKYGEKTYGISSVKYPYKKWIERDGPAVWKEEIKKFVEEKKHEIFIINCKHHNDRYLYVYCPSNMKDMIKTALFAGGTVESKTILNDEEIVIYQVDLATSRKIIAPAVFKYLDARKVE</sequence>
<gene>
    <name evidence="9" type="ORF">NEQG_00506</name>
</gene>
<evidence type="ECO:0000256" key="5">
    <source>
        <dbReference type="ARBA" id="ARBA00023211"/>
    </source>
</evidence>
<dbReference type="InterPro" id="IPR038222">
    <property type="entry name" value="DHHA2_dom_sf"/>
</dbReference>
<dbReference type="PANTHER" id="PTHR12112:SF22">
    <property type="entry name" value="MANGANESE-DEPENDENT INORGANIC PYROPHOSPHATASE-RELATED"/>
    <property type="match status" value="1"/>
</dbReference>
<comment type="catalytic activity">
    <reaction evidence="7">
        <text>diphosphate + H2O = 2 phosphate + H(+)</text>
        <dbReference type="Rhea" id="RHEA:24576"/>
        <dbReference type="ChEBI" id="CHEBI:15377"/>
        <dbReference type="ChEBI" id="CHEBI:15378"/>
        <dbReference type="ChEBI" id="CHEBI:33019"/>
        <dbReference type="ChEBI" id="CHEBI:43474"/>
        <dbReference type="EC" id="3.6.1.1"/>
    </reaction>
</comment>
<keyword evidence="5" id="KW-0464">Manganese</keyword>
<accession>I3EKI9</accession>
<feature type="domain" description="DHHA2" evidence="8">
    <location>
        <begin position="249"/>
        <end position="375"/>
    </location>
</feature>
<dbReference type="EC" id="3.6.1.1" evidence="2"/>
<proteinExistence type="predicted"/>
<dbReference type="Proteomes" id="UP000002872">
    <property type="component" value="Unassembled WGS sequence"/>
</dbReference>
<dbReference type="STRING" id="935791.I3EKI9"/>